<evidence type="ECO:0008006" key="4">
    <source>
        <dbReference type="Google" id="ProtNLM"/>
    </source>
</evidence>
<proteinExistence type="predicted"/>
<reference evidence="2" key="1">
    <citation type="submission" date="2020-10" db="EMBL/GenBank/DDBJ databases">
        <title>An improved Amphimedon queenslandica hologenome assembly reveals how three proteobacterial symbionts can extend the metabolic phenotypic of their marine sponge host.</title>
        <authorList>
            <person name="Degnan B."/>
            <person name="Degnan S."/>
            <person name="Xiang X."/>
        </authorList>
    </citation>
    <scope>NUCLEOTIDE SEQUENCE</scope>
    <source>
        <strain evidence="2">AqS2</strain>
    </source>
</reference>
<dbReference type="AlphaFoldDB" id="A0A930UDQ0"/>
<sequence length="95" mass="10980">MSKDKNSFEEWFATVFDRDRLAEMSGDMRRNTKAMFESLFHSVDMRKAIVTRDEFRAQQKMLADLAKKVERLEKALGGKKPAAKKRKPAKKKTAA</sequence>
<evidence type="ECO:0000313" key="3">
    <source>
        <dbReference type="Proteomes" id="UP000604381"/>
    </source>
</evidence>
<comment type="caution">
    <text evidence="2">The sequence shown here is derived from an EMBL/GenBank/DDBJ whole genome shotgun (WGS) entry which is preliminary data.</text>
</comment>
<keyword evidence="3" id="KW-1185">Reference proteome</keyword>
<evidence type="ECO:0000313" key="2">
    <source>
        <dbReference type="EMBL" id="MBF2734684.1"/>
    </source>
</evidence>
<feature type="compositionally biased region" description="Basic residues" evidence="1">
    <location>
        <begin position="81"/>
        <end position="95"/>
    </location>
</feature>
<accession>A0A930UDQ0</accession>
<evidence type="ECO:0000256" key="1">
    <source>
        <dbReference type="SAM" id="MobiDB-lite"/>
    </source>
</evidence>
<name>A0A930UDQ0_9GAMM</name>
<feature type="region of interest" description="Disordered" evidence="1">
    <location>
        <begin position="73"/>
        <end position="95"/>
    </location>
</feature>
<gene>
    <name evidence="2" type="ORF">ISN26_01075</name>
</gene>
<protein>
    <recommendedName>
        <fullName evidence="4">Ubiquinone biosynthesis accessory factor UbiK</fullName>
    </recommendedName>
</protein>
<dbReference type="EMBL" id="JADHEI010000013">
    <property type="protein sequence ID" value="MBF2734684.1"/>
    <property type="molecule type" value="Genomic_DNA"/>
</dbReference>
<organism evidence="2 3">
    <name type="scientific">Candidatus Amphirhobacter heronislandensis</name>
    <dbReference type="NCBI Taxonomy" id="1732024"/>
    <lineage>
        <taxon>Bacteria</taxon>
        <taxon>Pseudomonadati</taxon>
        <taxon>Pseudomonadota</taxon>
        <taxon>Gammaproteobacteria</taxon>
        <taxon>Candidatus Tethybacterales</taxon>
        <taxon>Candidatus Tethybacteraceae</taxon>
        <taxon>Candidatus Amphirhobacter</taxon>
    </lineage>
</organism>
<dbReference type="Proteomes" id="UP000604381">
    <property type="component" value="Unassembled WGS sequence"/>
</dbReference>